<dbReference type="EMBL" id="LS483254">
    <property type="protein sequence ID" value="SQD92400.1"/>
    <property type="molecule type" value="Genomic_DNA"/>
</dbReference>
<dbReference type="GO" id="GO:0016491">
    <property type="term" value="F:oxidoreductase activity"/>
    <property type="evidence" value="ECO:0007669"/>
    <property type="project" value="InterPro"/>
</dbReference>
<accession>A0A2X3L0V7</accession>
<evidence type="ECO:0000256" key="1">
    <source>
        <dbReference type="ARBA" id="ARBA00022630"/>
    </source>
</evidence>
<keyword evidence="5" id="KW-1185">Reference proteome</keyword>
<proteinExistence type="predicted"/>
<reference evidence="5" key="1">
    <citation type="submission" date="2018-05" db="EMBL/GenBank/DDBJ databases">
        <authorList>
            <person name="Hao L."/>
        </authorList>
    </citation>
    <scope>NUCLEOTIDE SEQUENCE [LARGE SCALE GENOMIC DNA]</scope>
</reference>
<sequence>MKVLGIVGSMRNEGNTGQLVEAVLSAVKEAKPRMRTQTVHLSELEIGPCQGCYEVCAKTPYKCVVKDDFPGLIQKMEEADGLVIGSPLYFPVPSRLVAVCERLVCLAYFHDLRHHKGAHLLEDKPCALVAATGGTDPWDVFQYLFQFAVSLRMTPLTVKRYPYYGVAGRGDLAQDEERPLEGAQELGRLLAEEVEG</sequence>
<dbReference type="PANTHER" id="PTHR43278:SF2">
    <property type="entry name" value="IRON-SULFUR FLAVOPROTEIN"/>
    <property type="match status" value="1"/>
</dbReference>
<dbReference type="InterPro" id="IPR029039">
    <property type="entry name" value="Flavoprotein-like_sf"/>
</dbReference>
<keyword evidence="2" id="KW-0288">FMN</keyword>
<dbReference type="AlphaFoldDB" id="A0A2X3L0V7"/>
<keyword evidence="1" id="KW-0285">Flavoprotein</keyword>
<dbReference type="OrthoDB" id="6398207at2"/>
<dbReference type="InterPro" id="IPR005025">
    <property type="entry name" value="FMN_Rdtase-like_dom"/>
</dbReference>
<dbReference type="SUPFAM" id="SSF52218">
    <property type="entry name" value="Flavoproteins"/>
    <property type="match status" value="1"/>
</dbReference>
<dbReference type="Proteomes" id="UP000249818">
    <property type="component" value="Chromosome BARAN1"/>
</dbReference>
<dbReference type="PANTHER" id="PTHR43278">
    <property type="entry name" value="NAD(P)H-DEPENDENT FMN-CONTAINING OXIDOREDUCTASE YWQN-RELATED"/>
    <property type="match status" value="1"/>
</dbReference>
<organism evidence="4 5">
    <name type="scientific">Candidatus Bipolaricaulis anaerobius</name>
    <dbReference type="NCBI Taxonomy" id="2026885"/>
    <lineage>
        <taxon>Bacteria</taxon>
        <taxon>Candidatus Bipolaricaulota</taxon>
        <taxon>Candidatus Bipolaricaulia</taxon>
        <taxon>Candidatus Bipolaricaulales</taxon>
        <taxon>Candidatus Bipolaricaulaceae</taxon>
        <taxon>Candidatus Bipolaricaulis</taxon>
    </lineage>
</organism>
<dbReference type="InterPro" id="IPR051796">
    <property type="entry name" value="ISF_SsuE-like"/>
</dbReference>
<evidence type="ECO:0000313" key="4">
    <source>
        <dbReference type="EMBL" id="SQD92400.1"/>
    </source>
</evidence>
<dbReference type="KEGG" id="bana:BARAN1_0375"/>
<dbReference type="RefSeq" id="WP_122030625.1">
    <property type="nucleotide sequence ID" value="NZ_LS483254.1"/>
</dbReference>
<name>A0A2X3L0V7_9BACT</name>
<protein>
    <recommendedName>
        <fullName evidence="3">NADPH-dependent FMN reductase-like domain-containing protein</fullName>
    </recommendedName>
</protein>
<evidence type="ECO:0000313" key="5">
    <source>
        <dbReference type="Proteomes" id="UP000249818"/>
    </source>
</evidence>
<evidence type="ECO:0000259" key="3">
    <source>
        <dbReference type="Pfam" id="PF03358"/>
    </source>
</evidence>
<evidence type="ECO:0000256" key="2">
    <source>
        <dbReference type="ARBA" id="ARBA00022643"/>
    </source>
</evidence>
<gene>
    <name evidence="4" type="ORF">BARAN1_0375</name>
</gene>
<dbReference type="Pfam" id="PF03358">
    <property type="entry name" value="FMN_red"/>
    <property type="match status" value="1"/>
</dbReference>
<dbReference type="Gene3D" id="3.40.50.360">
    <property type="match status" value="1"/>
</dbReference>
<feature type="domain" description="NADPH-dependent FMN reductase-like" evidence="3">
    <location>
        <begin position="1"/>
        <end position="155"/>
    </location>
</feature>